<dbReference type="AlphaFoldDB" id="A0A5B0QLN0"/>
<evidence type="ECO:0000256" key="1">
    <source>
        <dbReference type="SAM" id="MobiDB-lite"/>
    </source>
</evidence>
<name>A0A5B0QLN0_PUCGR</name>
<dbReference type="Proteomes" id="UP000325313">
    <property type="component" value="Unassembled WGS sequence"/>
</dbReference>
<organism evidence="3 4">
    <name type="scientific">Puccinia graminis f. sp. tritici</name>
    <dbReference type="NCBI Taxonomy" id="56615"/>
    <lineage>
        <taxon>Eukaryota</taxon>
        <taxon>Fungi</taxon>
        <taxon>Dikarya</taxon>
        <taxon>Basidiomycota</taxon>
        <taxon>Pucciniomycotina</taxon>
        <taxon>Pucciniomycetes</taxon>
        <taxon>Pucciniales</taxon>
        <taxon>Pucciniaceae</taxon>
        <taxon>Puccinia</taxon>
    </lineage>
</organism>
<gene>
    <name evidence="3" type="ORF">PGTUg99_001973</name>
    <name evidence="2" type="ORF">PGTUg99_028598</name>
</gene>
<accession>A0A5B0QLN0</accession>
<reference evidence="3 4" key="1">
    <citation type="submission" date="2019-05" db="EMBL/GenBank/DDBJ databases">
        <title>Emergence of the Ug99 lineage of the wheat stem rust pathogen through somatic hybridization.</title>
        <authorList>
            <person name="Li F."/>
            <person name="Upadhyaya N.M."/>
            <person name="Sperschneider J."/>
            <person name="Matny O."/>
            <person name="Nguyen-Phuc H."/>
            <person name="Mago R."/>
            <person name="Raley C."/>
            <person name="Miller M.E."/>
            <person name="Silverstein K.A.T."/>
            <person name="Henningsen E."/>
            <person name="Hirsch C.D."/>
            <person name="Visser B."/>
            <person name="Pretorius Z.A."/>
            <person name="Steffenson B.J."/>
            <person name="Schwessinger B."/>
            <person name="Dodds P.N."/>
            <person name="Figueroa M."/>
        </authorList>
    </citation>
    <scope>NUCLEOTIDE SEQUENCE [LARGE SCALE GENOMIC DNA]</scope>
    <source>
        <strain evidence="3 4">Ug99</strain>
    </source>
</reference>
<dbReference type="EMBL" id="VDEP01000274">
    <property type="protein sequence ID" value="KAA1113844.1"/>
    <property type="molecule type" value="Genomic_DNA"/>
</dbReference>
<proteinExistence type="predicted"/>
<evidence type="ECO:0000313" key="3">
    <source>
        <dbReference type="EMBL" id="KAA1113844.1"/>
    </source>
</evidence>
<sequence>MAPAYGSPLRQLTSESIPRPFYPIAQQKPKQATDDRALTLECNNQAMGASG</sequence>
<evidence type="ECO:0000313" key="2">
    <source>
        <dbReference type="EMBL" id="KAA1066828.1"/>
    </source>
</evidence>
<feature type="region of interest" description="Disordered" evidence="1">
    <location>
        <begin position="1"/>
        <end position="20"/>
    </location>
</feature>
<dbReference type="EMBL" id="VDEP01000509">
    <property type="protein sequence ID" value="KAA1066828.1"/>
    <property type="molecule type" value="Genomic_DNA"/>
</dbReference>
<evidence type="ECO:0000313" key="4">
    <source>
        <dbReference type="Proteomes" id="UP000325313"/>
    </source>
</evidence>
<comment type="caution">
    <text evidence="3">The sequence shown here is derived from an EMBL/GenBank/DDBJ whole genome shotgun (WGS) entry which is preliminary data.</text>
</comment>
<protein>
    <submittedName>
        <fullName evidence="3">Uncharacterized protein</fullName>
    </submittedName>
</protein>